<dbReference type="CDD" id="cd01056">
    <property type="entry name" value="Euk_Ferritin"/>
    <property type="match status" value="1"/>
</dbReference>
<gene>
    <name evidence="5" type="ORF">COHA_005669</name>
</gene>
<comment type="subunit">
    <text evidence="3">Oligomer of 24 subunits. There are two types of subunits: L (light) chain and H (heavy) chain. The major chain can be light or heavy, depending on the species and tissue type. The functional molecule forms a roughly spherical shell with a diameter of 12 nm and contains a central cavity into which the insoluble mineral iron core is deposited.</text>
</comment>
<organism evidence="5 6">
    <name type="scientific">Chlorella ohadii</name>
    <dbReference type="NCBI Taxonomy" id="2649997"/>
    <lineage>
        <taxon>Eukaryota</taxon>
        <taxon>Viridiplantae</taxon>
        <taxon>Chlorophyta</taxon>
        <taxon>core chlorophytes</taxon>
        <taxon>Trebouxiophyceae</taxon>
        <taxon>Chlorellales</taxon>
        <taxon>Chlorellaceae</taxon>
        <taxon>Chlorella clade</taxon>
        <taxon>Chlorella</taxon>
    </lineage>
</organism>
<dbReference type="AlphaFoldDB" id="A0AAD5H4J5"/>
<dbReference type="GO" id="GO:0006826">
    <property type="term" value="P:iron ion transport"/>
    <property type="evidence" value="ECO:0007669"/>
    <property type="project" value="InterPro"/>
</dbReference>
<protein>
    <recommendedName>
        <fullName evidence="4">Ferritin/DPS domain-containing protein</fullName>
    </recommendedName>
</protein>
<dbReference type="GO" id="GO:0008199">
    <property type="term" value="F:ferric iron binding"/>
    <property type="evidence" value="ECO:0007669"/>
    <property type="project" value="InterPro"/>
</dbReference>
<dbReference type="Proteomes" id="UP001205105">
    <property type="component" value="Unassembled WGS sequence"/>
</dbReference>
<evidence type="ECO:0000256" key="2">
    <source>
        <dbReference type="ARBA" id="ARBA00025111"/>
    </source>
</evidence>
<reference evidence="5" key="1">
    <citation type="submission" date="2020-11" db="EMBL/GenBank/DDBJ databases">
        <title>Chlorella ohadii genome sequencing and assembly.</title>
        <authorList>
            <person name="Murik O."/>
            <person name="Treves H."/>
            <person name="Kedem I."/>
            <person name="Shotland Y."/>
            <person name="Kaplan A."/>
        </authorList>
    </citation>
    <scope>NUCLEOTIDE SEQUENCE</scope>
    <source>
        <strain evidence="5">1</strain>
    </source>
</reference>
<dbReference type="InterPro" id="IPR009078">
    <property type="entry name" value="Ferritin-like_SF"/>
</dbReference>
<dbReference type="PANTHER" id="PTHR11431:SF75">
    <property type="entry name" value="FERRITIN"/>
    <property type="match status" value="1"/>
</dbReference>
<comment type="function">
    <text evidence="2">Stores iron in a soluble, non-toxic, readily available form. Important for iron homeostasis. Has ferroxidase activity. Iron is taken up in the ferrous form and deposited as ferric hydroxides after oxidation.</text>
</comment>
<dbReference type="Pfam" id="PF00210">
    <property type="entry name" value="Ferritin"/>
    <property type="match status" value="1"/>
</dbReference>
<feature type="domain" description="Ferritin/DPS" evidence="4">
    <location>
        <begin position="78"/>
        <end position="176"/>
    </location>
</feature>
<evidence type="ECO:0000256" key="3">
    <source>
        <dbReference type="ARBA" id="ARBA00026060"/>
    </source>
</evidence>
<evidence type="ECO:0000313" key="5">
    <source>
        <dbReference type="EMBL" id="KAI7840648.1"/>
    </source>
</evidence>
<accession>A0AAD5H4J5</accession>
<sequence length="281" mass="31221">MQVSAEYDRVCAGCVNADTSAKTFVRTGYDDACEHGVNKMINMAAYLQDFANHRLDQFRCTITLLSNQHCLTTKPPCSMAAYFSNDCVALPGVAKFFKANAARAKTDALQFIDYQNMRGGKVVLATLTMPKSDYSHDKHGDALHAFELMLALNKLNFSKLRELHKAARETEDPELQASKLSLATSLLPQDFVNSKLHELALAIREQGTYVCQPNHCLVTNNSLIDSSPKLCLQALAIREQGTYVCELKRVGTGHGVFHFDRRVEKRHGHVLSATVKLPVTM</sequence>
<dbReference type="InterPro" id="IPR012347">
    <property type="entry name" value="Ferritin-like"/>
</dbReference>
<dbReference type="SUPFAM" id="SSF47240">
    <property type="entry name" value="Ferritin-like"/>
    <property type="match status" value="1"/>
</dbReference>
<evidence type="ECO:0000259" key="4">
    <source>
        <dbReference type="Pfam" id="PF00210"/>
    </source>
</evidence>
<dbReference type="GO" id="GO:0006879">
    <property type="term" value="P:intracellular iron ion homeostasis"/>
    <property type="evidence" value="ECO:0007669"/>
    <property type="project" value="InterPro"/>
</dbReference>
<comment type="similarity">
    <text evidence="1">Belongs to the ferritin family.</text>
</comment>
<dbReference type="GO" id="GO:0008198">
    <property type="term" value="F:ferrous iron binding"/>
    <property type="evidence" value="ECO:0007669"/>
    <property type="project" value="TreeGrafter"/>
</dbReference>
<name>A0AAD5H4J5_9CHLO</name>
<evidence type="ECO:0000256" key="1">
    <source>
        <dbReference type="ARBA" id="ARBA00007513"/>
    </source>
</evidence>
<dbReference type="InterPro" id="IPR008331">
    <property type="entry name" value="Ferritin_DPS_dom"/>
</dbReference>
<evidence type="ECO:0000313" key="6">
    <source>
        <dbReference type="Proteomes" id="UP001205105"/>
    </source>
</evidence>
<dbReference type="InterPro" id="IPR001519">
    <property type="entry name" value="Ferritin"/>
</dbReference>
<comment type="caution">
    <text evidence="5">The sequence shown here is derived from an EMBL/GenBank/DDBJ whole genome shotgun (WGS) entry which is preliminary data.</text>
</comment>
<dbReference type="EMBL" id="JADXDR010000077">
    <property type="protein sequence ID" value="KAI7840648.1"/>
    <property type="molecule type" value="Genomic_DNA"/>
</dbReference>
<dbReference type="GO" id="GO:0005737">
    <property type="term" value="C:cytoplasm"/>
    <property type="evidence" value="ECO:0007669"/>
    <property type="project" value="TreeGrafter"/>
</dbReference>
<proteinExistence type="inferred from homology"/>
<dbReference type="Gene3D" id="1.20.1260.10">
    <property type="match status" value="1"/>
</dbReference>
<dbReference type="PANTHER" id="PTHR11431">
    <property type="entry name" value="FERRITIN"/>
    <property type="match status" value="1"/>
</dbReference>
<keyword evidence="6" id="KW-1185">Reference proteome</keyword>